<feature type="domain" description="HNH nuclease" evidence="1">
    <location>
        <begin position="21"/>
        <end position="74"/>
    </location>
</feature>
<sequence>MRRRTILPKSPKTAPKTFTNTARAKLHRRQGAMCPWCGHGLDIEDMHAHHRLLRGQGGTWDLANIVGLHAACHDLQPGSVHQEPAKAYRLGFMIRTKLLTPAQIPIYSAATAGWLLADGDLYQDALRAEAAELIALAGVAPRLTAPPYSPTSRNARTLRAHCPRLPCSTRS</sequence>
<organism evidence="2 3">
    <name type="scientific">Cryobacterium melibiosiphilum</name>
    <dbReference type="NCBI Taxonomy" id="995039"/>
    <lineage>
        <taxon>Bacteria</taxon>
        <taxon>Bacillati</taxon>
        <taxon>Actinomycetota</taxon>
        <taxon>Actinomycetes</taxon>
        <taxon>Micrococcales</taxon>
        <taxon>Microbacteriaceae</taxon>
        <taxon>Cryobacterium</taxon>
    </lineage>
</organism>
<accession>A0A3A5MPT1</accession>
<dbReference type="RefSeq" id="WP_119974885.1">
    <property type="nucleotide sequence ID" value="NZ_JBHSQA010000012.1"/>
</dbReference>
<dbReference type="EMBL" id="QZVS01000085">
    <property type="protein sequence ID" value="RJT88076.1"/>
    <property type="molecule type" value="Genomic_DNA"/>
</dbReference>
<dbReference type="Gene3D" id="1.10.30.50">
    <property type="match status" value="1"/>
</dbReference>
<keyword evidence="2" id="KW-0540">Nuclease</keyword>
<evidence type="ECO:0000313" key="2">
    <source>
        <dbReference type="EMBL" id="RJT88076.1"/>
    </source>
</evidence>
<dbReference type="Proteomes" id="UP000272015">
    <property type="component" value="Unassembled WGS sequence"/>
</dbReference>
<reference evidence="2 3" key="1">
    <citation type="submission" date="2018-09" db="EMBL/GenBank/DDBJ databases">
        <title>Novel species of Cryobacterium.</title>
        <authorList>
            <person name="Liu Q."/>
            <person name="Xin Y.-H."/>
        </authorList>
    </citation>
    <scope>NUCLEOTIDE SEQUENCE [LARGE SCALE GENOMIC DNA]</scope>
    <source>
        <strain evidence="2 3">Hh39</strain>
    </source>
</reference>
<keyword evidence="2" id="KW-0378">Hydrolase</keyword>
<dbReference type="GO" id="GO:0004519">
    <property type="term" value="F:endonuclease activity"/>
    <property type="evidence" value="ECO:0007669"/>
    <property type="project" value="UniProtKB-KW"/>
</dbReference>
<name>A0A3A5MPT1_9MICO</name>
<evidence type="ECO:0000313" key="3">
    <source>
        <dbReference type="Proteomes" id="UP000272015"/>
    </source>
</evidence>
<dbReference type="AlphaFoldDB" id="A0A3A5MPT1"/>
<dbReference type="SMART" id="SM00507">
    <property type="entry name" value="HNHc"/>
    <property type="match status" value="1"/>
</dbReference>
<dbReference type="InterPro" id="IPR003615">
    <property type="entry name" value="HNH_nuc"/>
</dbReference>
<dbReference type="OrthoDB" id="1550386at2"/>
<evidence type="ECO:0000259" key="1">
    <source>
        <dbReference type="SMART" id="SM00507"/>
    </source>
</evidence>
<keyword evidence="3" id="KW-1185">Reference proteome</keyword>
<keyword evidence="2" id="KW-0255">Endonuclease</keyword>
<gene>
    <name evidence="2" type="ORF">D6T64_11850</name>
</gene>
<comment type="caution">
    <text evidence="2">The sequence shown here is derived from an EMBL/GenBank/DDBJ whole genome shotgun (WGS) entry which is preliminary data.</text>
</comment>
<protein>
    <submittedName>
        <fullName evidence="2">HNH endonuclease</fullName>
    </submittedName>
</protein>
<proteinExistence type="predicted"/>
<dbReference type="CDD" id="cd00085">
    <property type="entry name" value="HNHc"/>
    <property type="match status" value="1"/>
</dbReference>